<proteinExistence type="predicted"/>
<feature type="non-terminal residue" evidence="2">
    <location>
        <position position="1"/>
    </location>
</feature>
<keyword evidence="1" id="KW-1185">Reference proteome</keyword>
<gene>
    <name evidence="2" type="primary">LOC104947848</name>
</gene>
<name>A0A6I9N2W6_9TELE</name>
<protein>
    <submittedName>
        <fullName evidence="2">ETS domain-containing protein Elk-1-like</fullName>
    </submittedName>
</protein>
<accession>A0A6I9N2W6</accession>
<organism evidence="1 2">
    <name type="scientific">Notothenia coriiceps</name>
    <name type="common">black rockcod</name>
    <dbReference type="NCBI Taxonomy" id="8208"/>
    <lineage>
        <taxon>Eukaryota</taxon>
        <taxon>Metazoa</taxon>
        <taxon>Chordata</taxon>
        <taxon>Craniata</taxon>
        <taxon>Vertebrata</taxon>
        <taxon>Euteleostomi</taxon>
        <taxon>Actinopterygii</taxon>
        <taxon>Neopterygii</taxon>
        <taxon>Teleostei</taxon>
        <taxon>Neoteleostei</taxon>
        <taxon>Acanthomorphata</taxon>
        <taxon>Eupercaria</taxon>
        <taxon>Perciformes</taxon>
        <taxon>Notothenioidei</taxon>
        <taxon>Nototheniidae</taxon>
        <taxon>Notothenia</taxon>
    </lineage>
</organism>
<evidence type="ECO:0000313" key="2">
    <source>
        <dbReference type="RefSeq" id="XP_010772264.1"/>
    </source>
</evidence>
<dbReference type="RefSeq" id="XP_010772264.1">
    <property type="nucleotide sequence ID" value="XM_010773962.1"/>
</dbReference>
<evidence type="ECO:0000313" key="1">
    <source>
        <dbReference type="Proteomes" id="UP000504611"/>
    </source>
</evidence>
<reference evidence="2" key="1">
    <citation type="submission" date="2025-08" db="UniProtKB">
        <authorList>
            <consortium name="RefSeq"/>
        </authorList>
    </citation>
    <scope>IDENTIFICATION</scope>
    <source>
        <tissue evidence="2">Muscle</tissue>
    </source>
</reference>
<dbReference type="AlphaFoldDB" id="A0A6I9N2W6"/>
<sequence>RSSPGGSQKSSRNDYMKSGLYSTFTIQSLQASPNPQPIKTELLIQHDAAAMFDLREVCVISESPPSVGGSMDSALQVIVTQPSPCATPALSPQITTNATSQSQ</sequence>
<dbReference type="Proteomes" id="UP000504611">
    <property type="component" value="Unplaced"/>
</dbReference>
<dbReference type="GeneID" id="104947848"/>
<feature type="non-terminal residue" evidence="2">
    <location>
        <position position="103"/>
    </location>
</feature>
<dbReference type="OrthoDB" id="10067219at2759"/>
<dbReference type="KEGG" id="ncc:104947848"/>